<protein>
    <recommendedName>
        <fullName evidence="4">Protein kinase domain-containing protein</fullName>
    </recommendedName>
</protein>
<comment type="caution">
    <text evidence="2">The sequence shown here is derived from an EMBL/GenBank/DDBJ whole genome shotgun (WGS) entry which is preliminary data.</text>
</comment>
<evidence type="ECO:0008006" key="4">
    <source>
        <dbReference type="Google" id="ProtNLM"/>
    </source>
</evidence>
<dbReference type="EMBL" id="REGN01000218">
    <property type="protein sequence ID" value="RNA43517.1"/>
    <property type="molecule type" value="Genomic_DNA"/>
</dbReference>
<keyword evidence="1" id="KW-0472">Membrane</keyword>
<keyword evidence="1" id="KW-0812">Transmembrane</keyword>
<proteinExistence type="predicted"/>
<dbReference type="AlphaFoldDB" id="A0A3M7T6I0"/>
<sequence>MSYVFLFFGKTSIHLSIILTIQFFFFKNINKVLGEGNFGKVCLAIVSDEAIAPEQSQDESADLSKTERIKKRLSIRRNNQSNYSVSSDPEVVKPLIDDSKLPKNSRKVAVKICKVQPYVYNLSLMKIKEYPKFVYSLEINENYA</sequence>
<gene>
    <name evidence="2" type="ORF">BpHYR1_044317</name>
</gene>
<evidence type="ECO:0000313" key="2">
    <source>
        <dbReference type="EMBL" id="RNA43517.1"/>
    </source>
</evidence>
<dbReference type="Proteomes" id="UP000276133">
    <property type="component" value="Unassembled WGS sequence"/>
</dbReference>
<keyword evidence="1" id="KW-1133">Transmembrane helix</keyword>
<name>A0A3M7T6I0_BRAPC</name>
<keyword evidence="3" id="KW-1185">Reference proteome</keyword>
<evidence type="ECO:0000256" key="1">
    <source>
        <dbReference type="SAM" id="Phobius"/>
    </source>
</evidence>
<evidence type="ECO:0000313" key="3">
    <source>
        <dbReference type="Proteomes" id="UP000276133"/>
    </source>
</evidence>
<feature type="transmembrane region" description="Helical" evidence="1">
    <location>
        <begin position="6"/>
        <end position="26"/>
    </location>
</feature>
<accession>A0A3M7T6I0</accession>
<organism evidence="2 3">
    <name type="scientific">Brachionus plicatilis</name>
    <name type="common">Marine rotifer</name>
    <name type="synonym">Brachionus muelleri</name>
    <dbReference type="NCBI Taxonomy" id="10195"/>
    <lineage>
        <taxon>Eukaryota</taxon>
        <taxon>Metazoa</taxon>
        <taxon>Spiralia</taxon>
        <taxon>Gnathifera</taxon>
        <taxon>Rotifera</taxon>
        <taxon>Eurotatoria</taxon>
        <taxon>Monogononta</taxon>
        <taxon>Pseudotrocha</taxon>
        <taxon>Ploima</taxon>
        <taxon>Brachionidae</taxon>
        <taxon>Brachionus</taxon>
    </lineage>
</organism>
<reference evidence="2 3" key="1">
    <citation type="journal article" date="2018" name="Sci. Rep.">
        <title>Genomic signatures of local adaptation to the degree of environmental predictability in rotifers.</title>
        <authorList>
            <person name="Franch-Gras L."/>
            <person name="Hahn C."/>
            <person name="Garcia-Roger E.M."/>
            <person name="Carmona M.J."/>
            <person name="Serra M."/>
            <person name="Gomez A."/>
        </authorList>
    </citation>
    <scope>NUCLEOTIDE SEQUENCE [LARGE SCALE GENOMIC DNA]</scope>
    <source>
        <strain evidence="2">HYR1</strain>
    </source>
</reference>